<gene>
    <name evidence="2" type="ORF">NPIL_435041</name>
</gene>
<evidence type="ECO:0000256" key="1">
    <source>
        <dbReference type="SAM" id="MobiDB-lite"/>
    </source>
</evidence>
<feature type="region of interest" description="Disordered" evidence="1">
    <location>
        <begin position="1"/>
        <end position="30"/>
    </location>
</feature>
<accession>A0A8X6QNT0</accession>
<comment type="caution">
    <text evidence="2">The sequence shown here is derived from an EMBL/GenBank/DDBJ whole genome shotgun (WGS) entry which is preliminary data.</text>
</comment>
<dbReference type="EMBL" id="BMAW01130694">
    <property type="protein sequence ID" value="GFU36161.1"/>
    <property type="molecule type" value="Genomic_DNA"/>
</dbReference>
<feature type="compositionally biased region" description="Acidic residues" evidence="1">
    <location>
        <begin position="11"/>
        <end position="24"/>
    </location>
</feature>
<dbReference type="Proteomes" id="UP000887013">
    <property type="component" value="Unassembled WGS sequence"/>
</dbReference>
<reference evidence="2" key="1">
    <citation type="submission" date="2020-08" db="EMBL/GenBank/DDBJ databases">
        <title>Multicomponent nature underlies the extraordinary mechanical properties of spider dragline silk.</title>
        <authorList>
            <person name="Kono N."/>
            <person name="Nakamura H."/>
            <person name="Mori M."/>
            <person name="Yoshida Y."/>
            <person name="Ohtoshi R."/>
            <person name="Malay A.D."/>
            <person name="Moran D.A.P."/>
            <person name="Tomita M."/>
            <person name="Numata K."/>
            <person name="Arakawa K."/>
        </authorList>
    </citation>
    <scope>NUCLEOTIDE SEQUENCE</scope>
</reference>
<dbReference type="AlphaFoldDB" id="A0A8X6QNT0"/>
<organism evidence="2 3">
    <name type="scientific">Nephila pilipes</name>
    <name type="common">Giant wood spider</name>
    <name type="synonym">Nephila maculata</name>
    <dbReference type="NCBI Taxonomy" id="299642"/>
    <lineage>
        <taxon>Eukaryota</taxon>
        <taxon>Metazoa</taxon>
        <taxon>Ecdysozoa</taxon>
        <taxon>Arthropoda</taxon>
        <taxon>Chelicerata</taxon>
        <taxon>Arachnida</taxon>
        <taxon>Araneae</taxon>
        <taxon>Araneomorphae</taxon>
        <taxon>Entelegynae</taxon>
        <taxon>Araneoidea</taxon>
        <taxon>Nephilidae</taxon>
        <taxon>Nephila</taxon>
    </lineage>
</organism>
<name>A0A8X6QNT0_NEPPI</name>
<proteinExistence type="predicted"/>
<sequence>MDITDPKDFETDNDEEEAETMDTNDQDRNNEACLIRTRMKENYKEAAEKFYRYQKRIISIPFSCNTKEYNEEKERIRIELNKYLALK</sequence>
<evidence type="ECO:0000313" key="2">
    <source>
        <dbReference type="EMBL" id="GFU36161.1"/>
    </source>
</evidence>
<feature type="compositionally biased region" description="Basic and acidic residues" evidence="1">
    <location>
        <begin position="1"/>
        <end position="10"/>
    </location>
</feature>
<evidence type="ECO:0000313" key="3">
    <source>
        <dbReference type="Proteomes" id="UP000887013"/>
    </source>
</evidence>
<protein>
    <submittedName>
        <fullName evidence="2">Uncharacterized protein</fullName>
    </submittedName>
</protein>
<keyword evidence="3" id="KW-1185">Reference proteome</keyword>